<keyword evidence="1" id="KW-1133">Transmembrane helix</keyword>
<evidence type="ECO:0000313" key="3">
    <source>
        <dbReference type="Proteomes" id="UP000465601"/>
    </source>
</evidence>
<protein>
    <submittedName>
        <fullName evidence="2">Uncharacterized protein</fullName>
    </submittedName>
</protein>
<evidence type="ECO:0000313" key="2">
    <source>
        <dbReference type="EMBL" id="KAB3529412.1"/>
    </source>
</evidence>
<gene>
    <name evidence="2" type="ORF">F8153_09265</name>
</gene>
<accession>A0A833HNI6</accession>
<dbReference type="AlphaFoldDB" id="A0A833HNI6"/>
<reference evidence="2 3" key="1">
    <citation type="submission" date="2019-10" db="EMBL/GenBank/DDBJ databases">
        <title>Alkaliphilus serpentinus sp. nov. and Alkaliphilus pronyensis sp. nov., two novel anaerobic alkaliphilic species isolated from the serpentinized-hosted hydrothermal field of the Prony Bay (New Caledonia).</title>
        <authorList>
            <person name="Postec A."/>
        </authorList>
    </citation>
    <scope>NUCLEOTIDE SEQUENCE [LARGE SCALE GENOMIC DNA]</scope>
    <source>
        <strain evidence="2 3">LacT</strain>
    </source>
</reference>
<comment type="caution">
    <text evidence="2">The sequence shown here is derived from an EMBL/GenBank/DDBJ whole genome shotgun (WGS) entry which is preliminary data.</text>
</comment>
<keyword evidence="1" id="KW-0472">Membrane</keyword>
<proteinExistence type="predicted"/>
<feature type="transmembrane region" description="Helical" evidence="1">
    <location>
        <begin position="60"/>
        <end position="79"/>
    </location>
</feature>
<keyword evidence="1" id="KW-0812">Transmembrane</keyword>
<evidence type="ECO:0000256" key="1">
    <source>
        <dbReference type="SAM" id="Phobius"/>
    </source>
</evidence>
<dbReference type="Proteomes" id="UP000465601">
    <property type="component" value="Unassembled WGS sequence"/>
</dbReference>
<dbReference type="RefSeq" id="WP_192929756.1">
    <property type="nucleotide sequence ID" value="NZ_WBZB01000032.1"/>
</dbReference>
<dbReference type="EMBL" id="WBZB01000032">
    <property type="protein sequence ID" value="KAB3529412.1"/>
    <property type="molecule type" value="Genomic_DNA"/>
</dbReference>
<keyword evidence="3" id="KW-1185">Reference proteome</keyword>
<sequence>MENISRKRNNRRGKGFEKPIEVKIKPEGILASELISLSEETSAISVKEDIKTKASSNTNMLYWIFGLGFILMLIVSMGIKKNRTINK</sequence>
<name>A0A833HNI6_9FIRM</name>
<organism evidence="2 3">
    <name type="scientific">Alkaliphilus serpentinus</name>
    <dbReference type="NCBI Taxonomy" id="1482731"/>
    <lineage>
        <taxon>Bacteria</taxon>
        <taxon>Bacillati</taxon>
        <taxon>Bacillota</taxon>
        <taxon>Clostridia</taxon>
        <taxon>Peptostreptococcales</taxon>
        <taxon>Natronincolaceae</taxon>
        <taxon>Alkaliphilus</taxon>
    </lineage>
</organism>